<feature type="domain" description="D-isomer specific 2-hydroxyacid dehydrogenase NAD-binding" evidence="6">
    <location>
        <begin position="112"/>
        <end position="291"/>
    </location>
</feature>
<protein>
    <submittedName>
        <fullName evidence="7">D-isomer specific 2-hydroxyacid dehydrogenase, NAD-binding protein</fullName>
    </submittedName>
</protein>
<dbReference type="PROSITE" id="PS00671">
    <property type="entry name" value="D_2_HYDROXYACID_DH_3"/>
    <property type="match status" value="1"/>
</dbReference>
<dbReference type="PANTHER" id="PTHR10996">
    <property type="entry name" value="2-HYDROXYACID DEHYDROGENASE-RELATED"/>
    <property type="match status" value="1"/>
</dbReference>
<dbReference type="GO" id="GO:0016618">
    <property type="term" value="F:hydroxypyruvate reductase [NAD(P)H] activity"/>
    <property type="evidence" value="ECO:0007669"/>
    <property type="project" value="TreeGrafter"/>
</dbReference>
<dbReference type="InterPro" id="IPR050223">
    <property type="entry name" value="D-isomer_2-hydroxyacid_DH"/>
</dbReference>
<dbReference type="InterPro" id="IPR029753">
    <property type="entry name" value="D-isomer_DH_CS"/>
</dbReference>
<dbReference type="InterPro" id="IPR036291">
    <property type="entry name" value="NAD(P)-bd_dom_sf"/>
</dbReference>
<evidence type="ECO:0000259" key="5">
    <source>
        <dbReference type="Pfam" id="PF00389"/>
    </source>
</evidence>
<feature type="domain" description="D-isomer specific 2-hydroxyacid dehydrogenase catalytic" evidence="5">
    <location>
        <begin position="4"/>
        <end position="321"/>
    </location>
</feature>
<dbReference type="FunFam" id="3.40.50.720:FF:000203">
    <property type="entry name" value="D-3-phosphoglycerate dehydrogenase (SerA)"/>
    <property type="match status" value="1"/>
</dbReference>
<dbReference type="InterPro" id="IPR029752">
    <property type="entry name" value="D-isomer_DH_CS1"/>
</dbReference>
<dbReference type="Proteomes" id="UP000034889">
    <property type="component" value="Unassembled WGS sequence"/>
</dbReference>
<keyword evidence="3" id="KW-0520">NAD</keyword>
<evidence type="ECO:0000256" key="1">
    <source>
        <dbReference type="ARBA" id="ARBA00005854"/>
    </source>
</evidence>
<comment type="similarity">
    <text evidence="1 4">Belongs to the D-isomer specific 2-hydroxyacid dehydrogenase family.</text>
</comment>
<dbReference type="GO" id="GO:0005829">
    <property type="term" value="C:cytosol"/>
    <property type="evidence" value="ECO:0007669"/>
    <property type="project" value="TreeGrafter"/>
</dbReference>
<dbReference type="CDD" id="cd05301">
    <property type="entry name" value="GDH"/>
    <property type="match status" value="1"/>
</dbReference>
<dbReference type="Pfam" id="PF00389">
    <property type="entry name" value="2-Hacid_dh"/>
    <property type="match status" value="1"/>
</dbReference>
<dbReference type="PANTHER" id="PTHR10996:SF283">
    <property type="entry name" value="GLYOXYLATE_HYDROXYPYRUVATE REDUCTASE B"/>
    <property type="match status" value="1"/>
</dbReference>
<reference evidence="7 8" key="1">
    <citation type="journal article" date="2015" name="Nature">
        <title>rRNA introns, odd ribosomes, and small enigmatic genomes across a large radiation of phyla.</title>
        <authorList>
            <person name="Brown C.T."/>
            <person name="Hug L.A."/>
            <person name="Thomas B.C."/>
            <person name="Sharon I."/>
            <person name="Castelle C.J."/>
            <person name="Singh A."/>
            <person name="Wilkins M.J."/>
            <person name="Williams K.H."/>
            <person name="Banfield J.F."/>
        </authorList>
    </citation>
    <scope>NUCLEOTIDE SEQUENCE [LARGE SCALE GENOMIC DNA]</scope>
</reference>
<proteinExistence type="inferred from homology"/>
<dbReference type="PROSITE" id="PS00670">
    <property type="entry name" value="D_2_HYDROXYACID_DH_2"/>
    <property type="match status" value="1"/>
</dbReference>
<dbReference type="AlphaFoldDB" id="A0A0G1K5M1"/>
<evidence type="ECO:0000313" key="7">
    <source>
        <dbReference type="EMBL" id="KKT78793.1"/>
    </source>
</evidence>
<comment type="caution">
    <text evidence="7">The sequence shown here is derived from an EMBL/GenBank/DDBJ whole genome shotgun (WGS) entry which is preliminary data.</text>
</comment>
<evidence type="ECO:0000256" key="4">
    <source>
        <dbReference type="RuleBase" id="RU003719"/>
    </source>
</evidence>
<dbReference type="SUPFAM" id="SSF51735">
    <property type="entry name" value="NAD(P)-binding Rossmann-fold domains"/>
    <property type="match status" value="1"/>
</dbReference>
<dbReference type="Pfam" id="PF02826">
    <property type="entry name" value="2-Hacid_dh_C"/>
    <property type="match status" value="1"/>
</dbReference>
<dbReference type="InterPro" id="IPR006140">
    <property type="entry name" value="D-isomer_DH_NAD-bd"/>
</dbReference>
<name>A0A0G1K5M1_9BACT</name>
<dbReference type="PROSITE" id="PS00065">
    <property type="entry name" value="D_2_HYDROXYACID_DH_1"/>
    <property type="match status" value="1"/>
</dbReference>
<organism evidence="7 8">
    <name type="scientific">Candidatus Giovannonibacteria bacterium GW2011_GWC2_44_8</name>
    <dbReference type="NCBI Taxonomy" id="1618657"/>
    <lineage>
        <taxon>Bacteria</taxon>
        <taxon>Candidatus Giovannoniibacteriota</taxon>
    </lineage>
</organism>
<evidence type="ECO:0000256" key="2">
    <source>
        <dbReference type="ARBA" id="ARBA00023002"/>
    </source>
</evidence>
<keyword evidence="2 4" id="KW-0560">Oxidoreductase</keyword>
<dbReference type="Gene3D" id="3.40.50.720">
    <property type="entry name" value="NAD(P)-binding Rossmann-like Domain"/>
    <property type="match status" value="2"/>
</dbReference>
<dbReference type="PATRIC" id="fig|1618657.3.peg.182"/>
<accession>A0A0G1K5M1</accession>
<evidence type="ECO:0000256" key="3">
    <source>
        <dbReference type="ARBA" id="ARBA00023027"/>
    </source>
</evidence>
<sequence>MPKIFVTRKIPEAGIKKLVDAKYDVDINPEDKVLSKDELIAFLKKGNYDGVLCLLTDKIDKDVFEAAGSQCKIFANMAVGFDNVDVSAAKEKGIMITNTPGVLTDTVAEHTFALLLAIAHRISEGERFARAGKYHGWEPMMLLGTDVSKKTLGIIGLGRIGSRVAHHAAKGFEMKVLYYDVKRNEEFEKESGAVFCPTVDEVLKNADFVSVHVPLMPATKHLINAESFKAMKKTAYLINTSRGPIVDEKALAEALKSKTIKGAAIDVFENEPAIEPGLINLENIIMTPHLASATEETRNKMAELVAENIIASLSGQKPPNLLA</sequence>
<evidence type="ECO:0000259" key="6">
    <source>
        <dbReference type="Pfam" id="PF02826"/>
    </source>
</evidence>
<dbReference type="EMBL" id="LCJM01000015">
    <property type="protein sequence ID" value="KKT78793.1"/>
    <property type="molecule type" value="Genomic_DNA"/>
</dbReference>
<dbReference type="GO" id="GO:0051287">
    <property type="term" value="F:NAD binding"/>
    <property type="evidence" value="ECO:0007669"/>
    <property type="project" value="InterPro"/>
</dbReference>
<evidence type="ECO:0000313" key="8">
    <source>
        <dbReference type="Proteomes" id="UP000034889"/>
    </source>
</evidence>
<gene>
    <name evidence="7" type="ORF">UW74_C0015G0010</name>
</gene>
<dbReference type="GO" id="GO:0030267">
    <property type="term" value="F:glyoxylate reductase (NADPH) activity"/>
    <property type="evidence" value="ECO:0007669"/>
    <property type="project" value="TreeGrafter"/>
</dbReference>
<dbReference type="InterPro" id="IPR006139">
    <property type="entry name" value="D-isomer_2_OHA_DH_cat_dom"/>
</dbReference>
<dbReference type="SUPFAM" id="SSF52283">
    <property type="entry name" value="Formate/glycerate dehydrogenase catalytic domain-like"/>
    <property type="match status" value="1"/>
</dbReference>